<dbReference type="Gene3D" id="3.60.15.10">
    <property type="entry name" value="Ribonuclease Z/Hydroxyacylglutathione hydrolase-like"/>
    <property type="match status" value="1"/>
</dbReference>
<protein>
    <submittedName>
        <fullName evidence="6">MBL fold metallo-hydrolase</fullName>
    </submittedName>
</protein>
<dbReference type="PANTHER" id="PTHR46233:SF3">
    <property type="entry name" value="HYDROXYACYLGLUTATHIONE HYDROLASE GLOC"/>
    <property type="match status" value="1"/>
</dbReference>
<dbReference type="InterPro" id="IPR001279">
    <property type="entry name" value="Metallo-B-lactamas"/>
</dbReference>
<dbReference type="RefSeq" id="WP_106870191.1">
    <property type="nucleotide sequence ID" value="NZ_CP053841.1"/>
</dbReference>
<comment type="cofactor">
    <cofactor evidence="1">
        <name>Zn(2+)</name>
        <dbReference type="ChEBI" id="CHEBI:29105"/>
    </cofactor>
</comment>
<dbReference type="GO" id="GO:0016787">
    <property type="term" value="F:hydrolase activity"/>
    <property type="evidence" value="ECO:0007669"/>
    <property type="project" value="UniProtKB-KW"/>
</dbReference>
<dbReference type="Pfam" id="PF00753">
    <property type="entry name" value="Lactamase_B"/>
    <property type="match status" value="1"/>
</dbReference>
<gene>
    <name evidence="6" type="ORF">CQ405_02280</name>
</gene>
<evidence type="ECO:0000256" key="2">
    <source>
        <dbReference type="ARBA" id="ARBA00022723"/>
    </source>
</evidence>
<dbReference type="InterPro" id="IPR051453">
    <property type="entry name" value="MBL_Glyoxalase_II"/>
</dbReference>
<dbReference type="EMBL" id="PDHH01000002">
    <property type="protein sequence ID" value="PSM52577.1"/>
    <property type="molecule type" value="Genomic_DNA"/>
</dbReference>
<dbReference type="OrthoDB" id="9802991at2"/>
<keyword evidence="2" id="KW-0479">Metal-binding</keyword>
<dbReference type="PANTHER" id="PTHR46233">
    <property type="entry name" value="HYDROXYACYLGLUTATHIONE HYDROLASE GLOC"/>
    <property type="match status" value="1"/>
</dbReference>
<dbReference type="GO" id="GO:0046872">
    <property type="term" value="F:metal ion binding"/>
    <property type="evidence" value="ECO:0007669"/>
    <property type="project" value="UniProtKB-KW"/>
</dbReference>
<dbReference type="CDD" id="cd06262">
    <property type="entry name" value="metallo-hydrolase-like_MBL-fold"/>
    <property type="match status" value="1"/>
</dbReference>
<evidence type="ECO:0000256" key="1">
    <source>
        <dbReference type="ARBA" id="ARBA00001947"/>
    </source>
</evidence>
<keyword evidence="3 6" id="KW-0378">Hydrolase</keyword>
<dbReference type="InterPro" id="IPR036866">
    <property type="entry name" value="RibonucZ/Hydroxyglut_hydro"/>
</dbReference>
<evidence type="ECO:0000259" key="5">
    <source>
        <dbReference type="SMART" id="SM00849"/>
    </source>
</evidence>
<evidence type="ECO:0000256" key="4">
    <source>
        <dbReference type="ARBA" id="ARBA00022833"/>
    </source>
</evidence>
<dbReference type="Proteomes" id="UP000240535">
    <property type="component" value="Unassembled WGS sequence"/>
</dbReference>
<dbReference type="SUPFAM" id="SSF56281">
    <property type="entry name" value="Metallo-hydrolase/oxidoreductase"/>
    <property type="match status" value="1"/>
</dbReference>
<organism evidence="6 7">
    <name type="scientific">Campylobacter blaseri</name>
    <dbReference type="NCBI Taxonomy" id="2042961"/>
    <lineage>
        <taxon>Bacteria</taxon>
        <taxon>Pseudomonadati</taxon>
        <taxon>Campylobacterota</taxon>
        <taxon>Epsilonproteobacteria</taxon>
        <taxon>Campylobacterales</taxon>
        <taxon>Campylobacteraceae</taxon>
        <taxon>Campylobacter</taxon>
    </lineage>
</organism>
<feature type="domain" description="Metallo-beta-lactamase" evidence="5">
    <location>
        <begin position="12"/>
        <end position="176"/>
    </location>
</feature>
<reference evidence="7" key="1">
    <citation type="submission" date="2017-10" db="EMBL/GenBank/DDBJ databases">
        <title>Campylobacter species from seals.</title>
        <authorList>
            <person name="Gilbert M.J."/>
            <person name="Zomer A.L."/>
            <person name="Timmerman A.J."/>
            <person name="Duim B."/>
            <person name="Wagenaar J.A."/>
        </authorList>
    </citation>
    <scope>NUCLEOTIDE SEQUENCE [LARGE SCALE GENOMIC DNA]</scope>
    <source>
        <strain evidence="7">17S00004-5</strain>
    </source>
</reference>
<evidence type="ECO:0000313" key="6">
    <source>
        <dbReference type="EMBL" id="PSM52577.1"/>
    </source>
</evidence>
<dbReference type="SMART" id="SM00849">
    <property type="entry name" value="Lactamase_B"/>
    <property type="match status" value="1"/>
</dbReference>
<name>A0A2P8R254_9BACT</name>
<evidence type="ECO:0000313" key="7">
    <source>
        <dbReference type="Proteomes" id="UP000240535"/>
    </source>
</evidence>
<dbReference type="AlphaFoldDB" id="A0A2P8R254"/>
<keyword evidence="7" id="KW-1185">Reference proteome</keyword>
<keyword evidence="4" id="KW-0862">Zinc</keyword>
<sequence length="198" mass="22697">MQYLVKEFGSVMTNCYILDNGFEQLVIDPGENSYEWVKQNSNNILAVLNTHGHYDHVYDNYKFQKDGVEIYIHKDDAFLVSNDPFGLLKNGSSPDVLANDEDKFKIGQFSVKFHHFPGHTPGCSMIEIGDFMFSGDFLFNSSIGRFDFPFSNSDDMKKSLLKVKNFKKEFILLPGHGEKSTLQTEISHIDYYLKAFGF</sequence>
<accession>A0A2P8R254</accession>
<comment type="caution">
    <text evidence="6">The sequence shown here is derived from an EMBL/GenBank/DDBJ whole genome shotgun (WGS) entry which is preliminary data.</text>
</comment>
<proteinExistence type="predicted"/>
<evidence type="ECO:0000256" key="3">
    <source>
        <dbReference type="ARBA" id="ARBA00022801"/>
    </source>
</evidence>